<evidence type="ECO:0000313" key="8">
    <source>
        <dbReference type="EMBL" id="MCD1296254.1"/>
    </source>
</evidence>
<keyword evidence="9" id="KW-1185">Reference proteome</keyword>
<gene>
    <name evidence="8" type="ORF">CUJ83_14725</name>
</gene>
<evidence type="ECO:0000256" key="4">
    <source>
        <dbReference type="ARBA" id="ARBA00022692"/>
    </source>
</evidence>
<comment type="similarity">
    <text evidence="2 7">Belongs to the UPF0056 (MarC) family.</text>
</comment>
<keyword evidence="6 7" id="KW-0472">Membrane</keyword>
<organism evidence="8 9">
    <name type="scientific">Methanooceanicella nereidis</name>
    <dbReference type="NCBI Taxonomy" id="2052831"/>
    <lineage>
        <taxon>Archaea</taxon>
        <taxon>Methanobacteriati</taxon>
        <taxon>Methanobacteriota</taxon>
        <taxon>Stenosarchaea group</taxon>
        <taxon>Methanomicrobia</taxon>
        <taxon>Methanocellales</taxon>
        <taxon>Methanocellaceae</taxon>
        <taxon>Methanooceanicella</taxon>
    </lineage>
</organism>
<proteinExistence type="inferred from homology"/>
<evidence type="ECO:0000256" key="6">
    <source>
        <dbReference type="ARBA" id="ARBA00023136"/>
    </source>
</evidence>
<reference evidence="8 9" key="1">
    <citation type="submission" date="2017-11" db="EMBL/GenBank/DDBJ databases">
        <title>Isolation and Characterization of Family Methanocellaceae Species from Potential Methane Hydrate Area Offshore Southwestern Taiwan.</title>
        <authorList>
            <person name="Zhang W.-L."/>
            <person name="Chen W.-C."/>
            <person name="Lai M.-C."/>
            <person name="Chen S.-C."/>
        </authorList>
    </citation>
    <scope>NUCLEOTIDE SEQUENCE [LARGE SCALE GENOMIC DNA]</scope>
    <source>
        <strain evidence="8 9">CWC-04</strain>
    </source>
</reference>
<feature type="transmembrane region" description="Helical" evidence="7">
    <location>
        <begin position="16"/>
        <end position="39"/>
    </location>
</feature>
<comment type="caution">
    <text evidence="8">The sequence shown here is derived from an EMBL/GenBank/DDBJ whole genome shotgun (WGS) entry which is preliminary data.</text>
</comment>
<feature type="transmembrane region" description="Helical" evidence="7">
    <location>
        <begin position="145"/>
        <end position="166"/>
    </location>
</feature>
<accession>A0AAP2REJ1</accession>
<evidence type="ECO:0000256" key="2">
    <source>
        <dbReference type="ARBA" id="ARBA00009784"/>
    </source>
</evidence>
<feature type="transmembrane region" description="Helical" evidence="7">
    <location>
        <begin position="59"/>
        <end position="78"/>
    </location>
</feature>
<dbReference type="NCBIfam" id="TIGR00427">
    <property type="entry name" value="NAAT family transporter"/>
    <property type="match status" value="1"/>
</dbReference>
<name>A0AAP2REJ1_9EURY</name>
<feature type="transmembrane region" description="Helical" evidence="7">
    <location>
        <begin position="115"/>
        <end position="139"/>
    </location>
</feature>
<sequence>MRGWTGLDPTGNILEFFLVAMASIIAIMNPASTAAVYAVLTNGMTEKEKAKVAHQSMKIGALVLLFFAITGQLVFAIFGFDIPAFRIAGGILLITVALGMLFPKNNEFKDKDMENISIVPLAFPMTCGPGTITTVILLAAEATNVFQTLIVFIAIFIGVFLSYVGMKYSPQIFNVIGEEGFKVIPKLMAIIVLAIAVQFIINGIIEVMPQILHIPG</sequence>
<dbReference type="RefSeq" id="WP_230743243.1">
    <property type="nucleotide sequence ID" value="NZ_PGCK01000015.1"/>
</dbReference>
<dbReference type="AlphaFoldDB" id="A0AAP2REJ1"/>
<dbReference type="GO" id="GO:0005886">
    <property type="term" value="C:plasma membrane"/>
    <property type="evidence" value="ECO:0007669"/>
    <property type="project" value="UniProtKB-SubCell"/>
</dbReference>
<evidence type="ECO:0000256" key="5">
    <source>
        <dbReference type="ARBA" id="ARBA00022989"/>
    </source>
</evidence>
<evidence type="ECO:0000256" key="1">
    <source>
        <dbReference type="ARBA" id="ARBA00004651"/>
    </source>
</evidence>
<keyword evidence="5 7" id="KW-1133">Transmembrane helix</keyword>
<dbReference type="PANTHER" id="PTHR33508">
    <property type="entry name" value="UPF0056 MEMBRANE PROTEIN YHCE"/>
    <property type="match status" value="1"/>
</dbReference>
<dbReference type="InterPro" id="IPR002771">
    <property type="entry name" value="Multi_antbiot-R_MarC"/>
</dbReference>
<dbReference type="Proteomes" id="UP001320159">
    <property type="component" value="Unassembled WGS sequence"/>
</dbReference>
<evidence type="ECO:0000313" key="9">
    <source>
        <dbReference type="Proteomes" id="UP001320159"/>
    </source>
</evidence>
<feature type="transmembrane region" description="Helical" evidence="7">
    <location>
        <begin position="187"/>
        <end position="205"/>
    </location>
</feature>
<evidence type="ECO:0000256" key="7">
    <source>
        <dbReference type="RuleBase" id="RU362048"/>
    </source>
</evidence>
<dbReference type="PANTHER" id="PTHR33508:SF1">
    <property type="entry name" value="UPF0056 MEMBRANE PROTEIN YHCE"/>
    <property type="match status" value="1"/>
</dbReference>
<keyword evidence="3" id="KW-1003">Cell membrane</keyword>
<keyword evidence="4 7" id="KW-0812">Transmembrane</keyword>
<protein>
    <recommendedName>
        <fullName evidence="7">UPF0056 membrane protein</fullName>
    </recommendedName>
</protein>
<dbReference type="EMBL" id="PGCK01000015">
    <property type="protein sequence ID" value="MCD1296254.1"/>
    <property type="molecule type" value="Genomic_DNA"/>
</dbReference>
<feature type="transmembrane region" description="Helical" evidence="7">
    <location>
        <begin position="84"/>
        <end position="103"/>
    </location>
</feature>
<comment type="subcellular location">
    <subcellularLocation>
        <location evidence="1 7">Cell membrane</location>
        <topology evidence="1 7">Multi-pass membrane protein</topology>
    </subcellularLocation>
</comment>
<dbReference type="Pfam" id="PF01914">
    <property type="entry name" value="MarC"/>
    <property type="match status" value="1"/>
</dbReference>
<evidence type="ECO:0000256" key="3">
    <source>
        <dbReference type="ARBA" id="ARBA00022475"/>
    </source>
</evidence>